<evidence type="ECO:0000259" key="1">
    <source>
        <dbReference type="PROSITE" id="PS50206"/>
    </source>
</evidence>
<evidence type="ECO:0000313" key="2">
    <source>
        <dbReference type="EMBL" id="GAA0879068.1"/>
    </source>
</evidence>
<proteinExistence type="predicted"/>
<sequence>MSNFSIVSPLFRKAQILFFGILLVSLPAFSQSSAYKVLLEGLYDKDFPTVKAEQITNLSNYQILDTREKEEFEVSHLRGATWVGYETFDLKACESLDKNKPVLVYCTVGARSQDIGKQLQSAGFKWVYNLYGGIIQWANSSKPLEAEGQPTDKVHTYSPTWGIWLKRGEKVN</sequence>
<dbReference type="EMBL" id="BAAAFI010000009">
    <property type="protein sequence ID" value="GAA0879068.1"/>
    <property type="molecule type" value="Genomic_DNA"/>
</dbReference>
<dbReference type="Proteomes" id="UP001500469">
    <property type="component" value="Unassembled WGS sequence"/>
</dbReference>
<accession>A0ABP3YF08</accession>
<dbReference type="SMART" id="SM00450">
    <property type="entry name" value="RHOD"/>
    <property type="match status" value="1"/>
</dbReference>
<dbReference type="SUPFAM" id="SSF52821">
    <property type="entry name" value="Rhodanese/Cell cycle control phosphatase"/>
    <property type="match status" value="1"/>
</dbReference>
<organism evidence="2 3">
    <name type="scientific">Algoriphagus jejuensis</name>
    <dbReference type="NCBI Taxonomy" id="419934"/>
    <lineage>
        <taxon>Bacteria</taxon>
        <taxon>Pseudomonadati</taxon>
        <taxon>Bacteroidota</taxon>
        <taxon>Cytophagia</taxon>
        <taxon>Cytophagales</taxon>
        <taxon>Cyclobacteriaceae</taxon>
        <taxon>Algoriphagus</taxon>
    </lineage>
</organism>
<dbReference type="PANTHER" id="PTHR43031:SF7">
    <property type="entry name" value="NITRIC OXIDE REDUCTASE FLRD-NAD(+) REDUCTASE"/>
    <property type="match status" value="1"/>
</dbReference>
<dbReference type="CDD" id="cd00158">
    <property type="entry name" value="RHOD"/>
    <property type="match status" value="1"/>
</dbReference>
<protein>
    <recommendedName>
        <fullName evidence="1">Rhodanese domain-containing protein</fullName>
    </recommendedName>
</protein>
<feature type="domain" description="Rhodanese" evidence="1">
    <location>
        <begin position="57"/>
        <end position="146"/>
    </location>
</feature>
<dbReference type="Gene3D" id="3.40.250.10">
    <property type="entry name" value="Rhodanese-like domain"/>
    <property type="match status" value="1"/>
</dbReference>
<comment type="caution">
    <text evidence="2">The sequence shown here is derived from an EMBL/GenBank/DDBJ whole genome shotgun (WGS) entry which is preliminary data.</text>
</comment>
<dbReference type="NCBIfam" id="NF045521">
    <property type="entry name" value="rhoda_near_glyco"/>
    <property type="match status" value="1"/>
</dbReference>
<dbReference type="PANTHER" id="PTHR43031">
    <property type="entry name" value="FAD-DEPENDENT OXIDOREDUCTASE"/>
    <property type="match status" value="1"/>
</dbReference>
<dbReference type="InterPro" id="IPR050229">
    <property type="entry name" value="GlpE_sulfurtransferase"/>
</dbReference>
<dbReference type="InterPro" id="IPR036873">
    <property type="entry name" value="Rhodanese-like_dom_sf"/>
</dbReference>
<dbReference type="RefSeq" id="WP_343851103.1">
    <property type="nucleotide sequence ID" value="NZ_BAAAFI010000009.1"/>
</dbReference>
<dbReference type="InterPro" id="IPR001763">
    <property type="entry name" value="Rhodanese-like_dom"/>
</dbReference>
<reference evidence="3" key="1">
    <citation type="journal article" date="2019" name="Int. J. Syst. Evol. Microbiol.">
        <title>The Global Catalogue of Microorganisms (GCM) 10K type strain sequencing project: providing services to taxonomists for standard genome sequencing and annotation.</title>
        <authorList>
            <consortium name="The Broad Institute Genomics Platform"/>
            <consortium name="The Broad Institute Genome Sequencing Center for Infectious Disease"/>
            <person name="Wu L."/>
            <person name="Ma J."/>
        </authorList>
    </citation>
    <scope>NUCLEOTIDE SEQUENCE [LARGE SCALE GENOMIC DNA]</scope>
    <source>
        <strain evidence="3">JCM 16112</strain>
    </source>
</reference>
<gene>
    <name evidence="2" type="ORF">GCM10009119_20360</name>
</gene>
<dbReference type="Pfam" id="PF00581">
    <property type="entry name" value="Rhodanese"/>
    <property type="match status" value="1"/>
</dbReference>
<name>A0ABP3YF08_9BACT</name>
<evidence type="ECO:0000313" key="3">
    <source>
        <dbReference type="Proteomes" id="UP001500469"/>
    </source>
</evidence>
<keyword evidence="3" id="KW-1185">Reference proteome</keyword>
<dbReference type="PROSITE" id="PS50206">
    <property type="entry name" value="RHODANESE_3"/>
    <property type="match status" value="1"/>
</dbReference>